<protein>
    <recommendedName>
        <fullName evidence="3">C2 domain-containing protein</fullName>
    </recommendedName>
</protein>
<evidence type="ECO:0008006" key="3">
    <source>
        <dbReference type="Google" id="ProtNLM"/>
    </source>
</evidence>
<evidence type="ECO:0000313" key="1">
    <source>
        <dbReference type="EMBL" id="KAF5958327.1"/>
    </source>
</evidence>
<dbReference type="InterPro" id="IPR035892">
    <property type="entry name" value="C2_domain_sf"/>
</dbReference>
<reference evidence="1 2" key="2">
    <citation type="submission" date="2020-07" db="EMBL/GenBank/DDBJ databases">
        <title>Genome assembly of wild tea tree DASZ reveals pedigree and selection history of tea varieties.</title>
        <authorList>
            <person name="Zhang W."/>
        </authorList>
    </citation>
    <scope>NUCLEOTIDE SEQUENCE [LARGE SCALE GENOMIC DNA]</scope>
    <source>
        <strain evidence="2">cv. G240</strain>
        <tissue evidence="1">Leaf</tissue>
    </source>
</reference>
<gene>
    <name evidence="1" type="ORF">HYC85_005552</name>
</gene>
<proteinExistence type="predicted"/>
<reference evidence="2" key="1">
    <citation type="journal article" date="2020" name="Nat. Commun.">
        <title>Genome assembly of wild tea tree DASZ reveals pedigree and selection history of tea varieties.</title>
        <authorList>
            <person name="Zhang W."/>
            <person name="Zhang Y."/>
            <person name="Qiu H."/>
            <person name="Guo Y."/>
            <person name="Wan H."/>
            <person name="Zhang X."/>
            <person name="Scossa F."/>
            <person name="Alseekh S."/>
            <person name="Zhang Q."/>
            <person name="Wang P."/>
            <person name="Xu L."/>
            <person name="Schmidt M.H."/>
            <person name="Jia X."/>
            <person name="Li D."/>
            <person name="Zhu A."/>
            <person name="Guo F."/>
            <person name="Chen W."/>
            <person name="Ni D."/>
            <person name="Usadel B."/>
            <person name="Fernie A.R."/>
            <person name="Wen W."/>
        </authorList>
    </citation>
    <scope>NUCLEOTIDE SEQUENCE [LARGE SCALE GENOMIC DNA]</scope>
    <source>
        <strain evidence="2">cv. G240</strain>
    </source>
</reference>
<dbReference type="EMBL" id="JACBKZ010000002">
    <property type="protein sequence ID" value="KAF5958327.1"/>
    <property type="molecule type" value="Genomic_DNA"/>
</dbReference>
<name>A0A7J7I112_CAMSI</name>
<accession>A0A7J7I112</accession>
<evidence type="ECO:0000313" key="2">
    <source>
        <dbReference type="Proteomes" id="UP000593564"/>
    </source>
</evidence>
<comment type="caution">
    <text evidence="1">The sequence shown here is derived from an EMBL/GenBank/DDBJ whole genome shotgun (WGS) entry which is preliminary data.</text>
</comment>
<organism evidence="1 2">
    <name type="scientific">Camellia sinensis</name>
    <name type="common">Tea plant</name>
    <name type="synonym">Thea sinensis</name>
    <dbReference type="NCBI Taxonomy" id="4442"/>
    <lineage>
        <taxon>Eukaryota</taxon>
        <taxon>Viridiplantae</taxon>
        <taxon>Streptophyta</taxon>
        <taxon>Embryophyta</taxon>
        <taxon>Tracheophyta</taxon>
        <taxon>Spermatophyta</taxon>
        <taxon>Magnoliopsida</taxon>
        <taxon>eudicotyledons</taxon>
        <taxon>Gunneridae</taxon>
        <taxon>Pentapetalae</taxon>
        <taxon>asterids</taxon>
        <taxon>Ericales</taxon>
        <taxon>Theaceae</taxon>
        <taxon>Camellia</taxon>
    </lineage>
</organism>
<dbReference type="SUPFAM" id="SSF49562">
    <property type="entry name" value="C2 domain (Calcium/lipid-binding domain, CaLB)"/>
    <property type="match status" value="1"/>
</dbReference>
<dbReference type="Proteomes" id="UP000593564">
    <property type="component" value="Unassembled WGS sequence"/>
</dbReference>
<sequence>MEAYAYILISDSGKQKTVVDRVEDTKPTWNGTMNFIVENESAEDQILSFELRCCKPNEGDKDI</sequence>
<keyword evidence="2" id="KW-1185">Reference proteome</keyword>
<dbReference type="AlphaFoldDB" id="A0A7J7I112"/>